<dbReference type="InterPro" id="IPR025555">
    <property type="entry name" value="YppG"/>
</dbReference>
<gene>
    <name evidence="2" type="ORF">CIL03_09245</name>
</gene>
<evidence type="ECO:0000313" key="2">
    <source>
        <dbReference type="EMBL" id="OZU89182.1"/>
    </source>
</evidence>
<feature type="region of interest" description="Disordered" evidence="1">
    <location>
        <begin position="54"/>
        <end position="78"/>
    </location>
</feature>
<dbReference type="Pfam" id="PF14179">
    <property type="entry name" value="YppG"/>
    <property type="match status" value="1"/>
</dbReference>
<accession>A0A265NAX3</accession>
<evidence type="ECO:0000256" key="1">
    <source>
        <dbReference type="SAM" id="MobiDB-lite"/>
    </source>
</evidence>
<feature type="compositionally biased region" description="Low complexity" evidence="1">
    <location>
        <begin position="58"/>
        <end position="73"/>
    </location>
</feature>
<dbReference type="AlphaFoldDB" id="A0A265NAX3"/>
<protein>
    <recommendedName>
        <fullName evidence="4">Spore coat protein</fullName>
    </recommendedName>
</protein>
<dbReference type="RefSeq" id="WP_094885573.1">
    <property type="nucleotide sequence ID" value="NZ_NPMS01000003.1"/>
</dbReference>
<reference evidence="2 3" key="1">
    <citation type="submission" date="2017-08" db="EMBL/GenBank/DDBJ databases">
        <title>Virgibacillus indicus sp. nov. and Virgibacillus profoundi sp. nov, two moderately halophilic bacteria isolated from marine sediment by using the Microfluidic Streak Plate.</title>
        <authorList>
            <person name="Xu B."/>
            <person name="Hu B."/>
            <person name="Wang J."/>
            <person name="Zhu Y."/>
            <person name="Huang L."/>
            <person name="Du W."/>
            <person name="Huang Y."/>
        </authorList>
    </citation>
    <scope>NUCLEOTIDE SEQUENCE [LARGE SCALE GENOMIC DNA]</scope>
    <source>
        <strain evidence="2 3">IO3-P2-C2</strain>
    </source>
</reference>
<proteinExistence type="predicted"/>
<dbReference type="OrthoDB" id="2456726at2"/>
<name>A0A265NAX3_9BACI</name>
<comment type="caution">
    <text evidence="2">The sequence shown here is derived from an EMBL/GenBank/DDBJ whole genome shotgun (WGS) entry which is preliminary data.</text>
</comment>
<sequence>MYNRQYYYYPPDDMYYTSDPSYMQQPFNSNPPVYGNAPNQTPFEYFAKPAQPEDWSYNMQQPNPSNYSSQQMNAPPNNVMGYFQNENGQMDFDKMLSTVGQIANTYHQVSPIVKQVGALIKTFRT</sequence>
<organism evidence="2 3">
    <name type="scientific">Virgibacillus indicus</name>
    <dbReference type="NCBI Taxonomy" id="2024554"/>
    <lineage>
        <taxon>Bacteria</taxon>
        <taxon>Bacillati</taxon>
        <taxon>Bacillota</taxon>
        <taxon>Bacilli</taxon>
        <taxon>Bacillales</taxon>
        <taxon>Bacillaceae</taxon>
        <taxon>Virgibacillus</taxon>
    </lineage>
</organism>
<evidence type="ECO:0008006" key="4">
    <source>
        <dbReference type="Google" id="ProtNLM"/>
    </source>
</evidence>
<dbReference type="EMBL" id="NPMS01000003">
    <property type="protein sequence ID" value="OZU89182.1"/>
    <property type="molecule type" value="Genomic_DNA"/>
</dbReference>
<keyword evidence="3" id="KW-1185">Reference proteome</keyword>
<dbReference type="Proteomes" id="UP000216498">
    <property type="component" value="Unassembled WGS sequence"/>
</dbReference>
<evidence type="ECO:0000313" key="3">
    <source>
        <dbReference type="Proteomes" id="UP000216498"/>
    </source>
</evidence>